<dbReference type="PANTHER" id="PTHR11360">
    <property type="entry name" value="MONOCARBOXYLATE TRANSPORTER"/>
    <property type="match status" value="1"/>
</dbReference>
<name>A0A6M0Q7N3_9BACI</name>
<keyword evidence="5 6" id="KW-0472">Membrane</keyword>
<feature type="transmembrane region" description="Helical" evidence="6">
    <location>
        <begin position="76"/>
        <end position="100"/>
    </location>
</feature>
<dbReference type="CDD" id="cd17355">
    <property type="entry name" value="MFS_YcxA_like"/>
    <property type="match status" value="1"/>
</dbReference>
<sequence>MSKLKLGYFHYAWIILALSFLALLSAQGVRLSFGAFIEPWEDEFSTSRGTISLVALISYIVYGVSQPFIGRLVDQYGVRVIFSFSVLLIGLSTIATFFATSPWQLMIIYGVIASIGFGGASNVAGSVAISNWFVEKKGFAIGLMTAGSAGGQLVLVPLSLFLITVFGWKLTVLILGLFLTLIVFPLLYIFLRTHPSEKKVSPLGGEVSIIENPAKPKLSSAKKVTIFMLLRRKEFLFLLLPFFVCGVTTSGLIDTHLIPFAQYCGITPVVAGVAVSLLAGFNIFGTIFSGYLSDRFNCKNMLAFLYGSRALTVVILLVMIYNTSAFGFILNESYLLLIFAISFGMVDFATVAPTIKLATEYFRELSVGVILGWLYLSHQLGSALGAYLPGLLFDLSGSYTDAFVYSIILLVAAACLSYMLPSIHKLPQIKNENHSIT</sequence>
<keyword evidence="3 6" id="KW-0812">Transmembrane</keyword>
<keyword evidence="4 6" id="KW-1133">Transmembrane helix</keyword>
<organism evidence="8 9">
    <name type="scientific">Bacillus mesophilus</name>
    <dbReference type="NCBI Taxonomy" id="1808955"/>
    <lineage>
        <taxon>Bacteria</taxon>
        <taxon>Bacillati</taxon>
        <taxon>Bacillota</taxon>
        <taxon>Bacilli</taxon>
        <taxon>Bacillales</taxon>
        <taxon>Bacillaceae</taxon>
        <taxon>Bacillus</taxon>
    </lineage>
</organism>
<keyword evidence="9" id="KW-1185">Reference proteome</keyword>
<feature type="transmembrane region" description="Helical" evidence="6">
    <location>
        <begin position="367"/>
        <end position="390"/>
    </location>
</feature>
<dbReference type="InterPro" id="IPR050327">
    <property type="entry name" value="Proton-linked_MCT"/>
</dbReference>
<gene>
    <name evidence="8" type="ORF">G4D63_06950</name>
</gene>
<feature type="transmembrane region" description="Helical" evidence="6">
    <location>
        <begin position="334"/>
        <end position="355"/>
    </location>
</feature>
<feature type="transmembrane region" description="Helical" evidence="6">
    <location>
        <begin position="141"/>
        <end position="166"/>
    </location>
</feature>
<feature type="transmembrane region" description="Helical" evidence="6">
    <location>
        <begin position="303"/>
        <end position="322"/>
    </location>
</feature>
<dbReference type="GO" id="GO:0022857">
    <property type="term" value="F:transmembrane transporter activity"/>
    <property type="evidence" value="ECO:0007669"/>
    <property type="project" value="InterPro"/>
</dbReference>
<dbReference type="AlphaFoldDB" id="A0A6M0Q7N3"/>
<evidence type="ECO:0000256" key="4">
    <source>
        <dbReference type="ARBA" id="ARBA00022989"/>
    </source>
</evidence>
<evidence type="ECO:0000256" key="3">
    <source>
        <dbReference type="ARBA" id="ARBA00022692"/>
    </source>
</evidence>
<dbReference type="InterPro" id="IPR036259">
    <property type="entry name" value="MFS_trans_sf"/>
</dbReference>
<comment type="subcellular location">
    <subcellularLocation>
        <location evidence="1">Cell membrane</location>
        <topology evidence="1">Multi-pass membrane protein</topology>
    </subcellularLocation>
</comment>
<feature type="transmembrane region" description="Helical" evidence="6">
    <location>
        <begin position="44"/>
        <end position="64"/>
    </location>
</feature>
<evidence type="ECO:0000259" key="7">
    <source>
        <dbReference type="PROSITE" id="PS50850"/>
    </source>
</evidence>
<feature type="transmembrane region" description="Helical" evidence="6">
    <location>
        <begin position="106"/>
        <end position="129"/>
    </location>
</feature>
<protein>
    <submittedName>
        <fullName evidence="8">MFS transporter</fullName>
    </submittedName>
</protein>
<feature type="transmembrane region" description="Helical" evidence="6">
    <location>
        <begin position="235"/>
        <end position="253"/>
    </location>
</feature>
<feature type="transmembrane region" description="Helical" evidence="6">
    <location>
        <begin position="265"/>
        <end position="291"/>
    </location>
</feature>
<dbReference type="Gene3D" id="1.20.1250.20">
    <property type="entry name" value="MFS general substrate transporter like domains"/>
    <property type="match status" value="2"/>
</dbReference>
<dbReference type="PANTHER" id="PTHR11360:SF284">
    <property type="entry name" value="EG:103B4.3 PROTEIN-RELATED"/>
    <property type="match status" value="1"/>
</dbReference>
<dbReference type="EMBL" id="JAAIWM010000002">
    <property type="protein sequence ID" value="NEY71480.1"/>
    <property type="molecule type" value="Genomic_DNA"/>
</dbReference>
<feature type="transmembrane region" description="Helical" evidence="6">
    <location>
        <begin position="172"/>
        <end position="191"/>
    </location>
</feature>
<feature type="domain" description="Major facilitator superfamily (MFS) profile" evidence="7">
    <location>
        <begin position="14"/>
        <end position="424"/>
    </location>
</feature>
<dbReference type="RefSeq" id="WP_163178929.1">
    <property type="nucleotide sequence ID" value="NZ_JAAIWM010000002.1"/>
</dbReference>
<feature type="transmembrane region" description="Helical" evidence="6">
    <location>
        <begin position="402"/>
        <end position="420"/>
    </location>
</feature>
<comment type="caution">
    <text evidence="8">The sequence shown here is derived from an EMBL/GenBank/DDBJ whole genome shotgun (WGS) entry which is preliminary data.</text>
</comment>
<dbReference type="Proteomes" id="UP000481043">
    <property type="component" value="Unassembled WGS sequence"/>
</dbReference>
<evidence type="ECO:0000256" key="2">
    <source>
        <dbReference type="ARBA" id="ARBA00022448"/>
    </source>
</evidence>
<evidence type="ECO:0000256" key="1">
    <source>
        <dbReference type="ARBA" id="ARBA00004651"/>
    </source>
</evidence>
<dbReference type="PROSITE" id="PS50850">
    <property type="entry name" value="MFS"/>
    <property type="match status" value="1"/>
</dbReference>
<keyword evidence="2" id="KW-0813">Transport</keyword>
<dbReference type="InterPro" id="IPR011701">
    <property type="entry name" value="MFS"/>
</dbReference>
<dbReference type="SUPFAM" id="SSF103473">
    <property type="entry name" value="MFS general substrate transporter"/>
    <property type="match status" value="1"/>
</dbReference>
<evidence type="ECO:0000256" key="6">
    <source>
        <dbReference type="SAM" id="Phobius"/>
    </source>
</evidence>
<evidence type="ECO:0000256" key="5">
    <source>
        <dbReference type="ARBA" id="ARBA00023136"/>
    </source>
</evidence>
<evidence type="ECO:0000313" key="9">
    <source>
        <dbReference type="Proteomes" id="UP000481043"/>
    </source>
</evidence>
<dbReference type="Pfam" id="PF07690">
    <property type="entry name" value="MFS_1"/>
    <property type="match status" value="1"/>
</dbReference>
<dbReference type="GO" id="GO:0005886">
    <property type="term" value="C:plasma membrane"/>
    <property type="evidence" value="ECO:0007669"/>
    <property type="project" value="UniProtKB-SubCell"/>
</dbReference>
<dbReference type="InterPro" id="IPR020846">
    <property type="entry name" value="MFS_dom"/>
</dbReference>
<evidence type="ECO:0000313" key="8">
    <source>
        <dbReference type="EMBL" id="NEY71480.1"/>
    </source>
</evidence>
<reference evidence="8 9" key="1">
    <citation type="submission" date="2020-02" db="EMBL/GenBank/DDBJ databases">
        <title>Bacillus aquiflavi sp. nov., isolated from yellow water of strong flavor Chinese baijiu in Yibin region of China.</title>
        <authorList>
            <person name="Xie J."/>
        </authorList>
    </citation>
    <scope>NUCLEOTIDE SEQUENCE [LARGE SCALE GENOMIC DNA]</scope>
    <source>
        <strain evidence="8 9">SA4</strain>
    </source>
</reference>
<accession>A0A6M0Q7N3</accession>
<proteinExistence type="predicted"/>